<name>A0A809SEL8_9BACT</name>
<gene>
    <name evidence="3" type="ORF">NPRO_16290</name>
</gene>
<reference evidence="3" key="1">
    <citation type="journal article" name="DNA Res.">
        <title>The physiological potential of anammox bacteria as revealed by their core genome structure.</title>
        <authorList>
            <person name="Okubo T."/>
            <person name="Toyoda A."/>
            <person name="Fukuhara K."/>
            <person name="Uchiyama I."/>
            <person name="Harigaya Y."/>
            <person name="Kuroiwa M."/>
            <person name="Suzuki T."/>
            <person name="Murakami Y."/>
            <person name="Suwa Y."/>
            <person name="Takami H."/>
        </authorList>
    </citation>
    <scope>NUCLEOTIDE SEQUENCE</scope>
    <source>
        <strain evidence="3">317325-2</strain>
    </source>
</reference>
<organism evidence="3 4">
    <name type="scientific">Candidatus Nitrosymbiomonas proteolyticus</name>
    <dbReference type="NCBI Taxonomy" id="2608984"/>
    <lineage>
        <taxon>Bacteria</taxon>
        <taxon>Bacillati</taxon>
        <taxon>Armatimonadota</taxon>
        <taxon>Armatimonadota incertae sedis</taxon>
        <taxon>Candidatus Nitrosymbiomonas</taxon>
    </lineage>
</organism>
<dbReference type="AlphaFoldDB" id="A0A809SEL8"/>
<keyword evidence="1" id="KW-0732">Signal</keyword>
<feature type="domain" description="Ice-binding protein C-terminal" evidence="2">
    <location>
        <begin position="178"/>
        <end position="199"/>
    </location>
</feature>
<dbReference type="KEGG" id="npy:NPRO_16290"/>
<accession>A0A809SEL8</accession>
<dbReference type="NCBIfam" id="TIGR02595">
    <property type="entry name" value="PEP_CTERM"/>
    <property type="match status" value="1"/>
</dbReference>
<evidence type="ECO:0000259" key="2">
    <source>
        <dbReference type="Pfam" id="PF07589"/>
    </source>
</evidence>
<evidence type="ECO:0000313" key="4">
    <source>
        <dbReference type="Proteomes" id="UP000662873"/>
    </source>
</evidence>
<feature type="chain" id="PRO_5035143953" description="Ice-binding protein C-terminal domain-containing protein" evidence="1">
    <location>
        <begin position="22"/>
        <end position="202"/>
    </location>
</feature>
<proteinExistence type="predicted"/>
<sequence>MKTLRIAALAVVGGAIASANATWYFSEAAFVAAIAPGYYLETFAGWTYGSPLNGSQLTWSAPGANGYGWDASAPGGLWSNPDALSTNSAFDPVTITMTGNTATAFGARLANSDINGALINGTVTLDIAGIGLQSMATGGGEQFIGWVGGGAITSATMSADDPGVNSWVNIDNVYTGVVPEPATMLALGLGSAVVALRRRVRK</sequence>
<dbReference type="EMBL" id="AP021858">
    <property type="protein sequence ID" value="BBO24034.1"/>
    <property type="molecule type" value="Genomic_DNA"/>
</dbReference>
<evidence type="ECO:0000313" key="3">
    <source>
        <dbReference type="EMBL" id="BBO24034.1"/>
    </source>
</evidence>
<evidence type="ECO:0000256" key="1">
    <source>
        <dbReference type="SAM" id="SignalP"/>
    </source>
</evidence>
<feature type="signal peptide" evidence="1">
    <location>
        <begin position="1"/>
        <end position="21"/>
    </location>
</feature>
<protein>
    <recommendedName>
        <fullName evidence="2">Ice-binding protein C-terminal domain-containing protein</fullName>
    </recommendedName>
</protein>
<dbReference type="InterPro" id="IPR013424">
    <property type="entry name" value="Ice-binding_C"/>
</dbReference>
<dbReference type="Proteomes" id="UP000662873">
    <property type="component" value="Chromosome"/>
</dbReference>
<dbReference type="Pfam" id="PF07589">
    <property type="entry name" value="PEP-CTERM"/>
    <property type="match status" value="1"/>
</dbReference>